<dbReference type="InterPro" id="IPR036890">
    <property type="entry name" value="HATPase_C_sf"/>
</dbReference>
<accession>A0A3B1AIX4</accession>
<keyword evidence="4" id="KW-0808">Transferase</keyword>
<evidence type="ECO:0000256" key="1">
    <source>
        <dbReference type="ARBA" id="ARBA00022553"/>
    </source>
</evidence>
<protein>
    <submittedName>
        <fullName evidence="4">Flagellar sensor histidine kinase FleS</fullName>
    </submittedName>
</protein>
<evidence type="ECO:0000313" key="4">
    <source>
        <dbReference type="EMBL" id="VAX05856.1"/>
    </source>
</evidence>
<keyword evidence="4" id="KW-0966">Cell projection</keyword>
<dbReference type="AlphaFoldDB" id="A0A3B1AIX4"/>
<dbReference type="PANTHER" id="PTHR43065:SF29">
    <property type="entry name" value="SENSOR PROTEIN KINASE FLES"/>
    <property type="match status" value="1"/>
</dbReference>
<dbReference type="SUPFAM" id="SSF47384">
    <property type="entry name" value="Homodimeric domain of signal transducing histidine kinase"/>
    <property type="match status" value="1"/>
</dbReference>
<keyword evidence="4" id="KW-0418">Kinase</keyword>
<dbReference type="PROSITE" id="PS50109">
    <property type="entry name" value="HIS_KIN"/>
    <property type="match status" value="1"/>
</dbReference>
<dbReference type="PRINTS" id="PR00344">
    <property type="entry name" value="BCTRLSENSOR"/>
</dbReference>
<keyword evidence="4" id="KW-0969">Cilium</keyword>
<dbReference type="Gene3D" id="3.30.565.10">
    <property type="entry name" value="Histidine kinase-like ATPase, C-terminal domain"/>
    <property type="match status" value="1"/>
</dbReference>
<dbReference type="InterPro" id="IPR003661">
    <property type="entry name" value="HisK_dim/P_dom"/>
</dbReference>
<dbReference type="PANTHER" id="PTHR43065">
    <property type="entry name" value="SENSOR HISTIDINE KINASE"/>
    <property type="match status" value="1"/>
</dbReference>
<keyword evidence="2" id="KW-0175">Coiled coil</keyword>
<sequence length="308" mass="34004">MPSQDHSRQQQLADAFLVFNQVSEQLTDSYRELQDQVVRLNGELAAARSETQELQHRVNRQERLSTLGEMAAQLAHQIRTPLASALLDTSHFFREDLSQQRRHQFANRLRDRLRHMEHQIKDMLMFARGNQGTAAVIAISPLLKKLGQMLEPLLKSHHTHIDLIDHTEGQLLVNGNQDALLGALVNLVNNALDHGGDQVQLQVELDLISDSQLQIKVSDNGPGIPKDLLERVFDPFFTTSSGGTGLGLAVVQSVIMAHEGHITIQPSALGGACFQLCLPVYREPCLEVMASVVTNKPGAGAVCLRSLS</sequence>
<dbReference type="Pfam" id="PF00512">
    <property type="entry name" value="HisKA"/>
    <property type="match status" value="1"/>
</dbReference>
<dbReference type="InterPro" id="IPR003594">
    <property type="entry name" value="HATPase_dom"/>
</dbReference>
<dbReference type="InterPro" id="IPR004358">
    <property type="entry name" value="Sig_transdc_His_kin-like_C"/>
</dbReference>
<dbReference type="CDD" id="cd00082">
    <property type="entry name" value="HisKA"/>
    <property type="match status" value="1"/>
</dbReference>
<feature type="domain" description="Histidine kinase" evidence="3">
    <location>
        <begin position="73"/>
        <end position="282"/>
    </location>
</feature>
<organism evidence="4">
    <name type="scientific">hydrothermal vent metagenome</name>
    <dbReference type="NCBI Taxonomy" id="652676"/>
    <lineage>
        <taxon>unclassified sequences</taxon>
        <taxon>metagenomes</taxon>
        <taxon>ecological metagenomes</taxon>
    </lineage>
</organism>
<dbReference type="InterPro" id="IPR005467">
    <property type="entry name" value="His_kinase_dom"/>
</dbReference>
<dbReference type="Gene3D" id="1.10.287.130">
    <property type="match status" value="1"/>
</dbReference>
<dbReference type="GO" id="GO:0000155">
    <property type="term" value="F:phosphorelay sensor kinase activity"/>
    <property type="evidence" value="ECO:0007669"/>
    <property type="project" value="InterPro"/>
</dbReference>
<keyword evidence="4" id="KW-0282">Flagellum</keyword>
<name>A0A3B1AIX4_9ZZZZ</name>
<dbReference type="InterPro" id="IPR036097">
    <property type="entry name" value="HisK_dim/P_sf"/>
</dbReference>
<reference evidence="4" key="1">
    <citation type="submission" date="2018-06" db="EMBL/GenBank/DDBJ databases">
        <authorList>
            <person name="Zhirakovskaya E."/>
        </authorList>
    </citation>
    <scope>NUCLEOTIDE SEQUENCE</scope>
</reference>
<evidence type="ECO:0000259" key="3">
    <source>
        <dbReference type="PROSITE" id="PS50109"/>
    </source>
</evidence>
<dbReference type="EMBL" id="UOFX01000010">
    <property type="protein sequence ID" value="VAX05856.1"/>
    <property type="molecule type" value="Genomic_DNA"/>
</dbReference>
<gene>
    <name evidence="4" type="ORF">MNBD_GAMMA26-601</name>
</gene>
<dbReference type="SUPFAM" id="SSF55874">
    <property type="entry name" value="ATPase domain of HSP90 chaperone/DNA topoisomerase II/histidine kinase"/>
    <property type="match status" value="1"/>
</dbReference>
<dbReference type="Pfam" id="PF02518">
    <property type="entry name" value="HATPase_c"/>
    <property type="match status" value="1"/>
</dbReference>
<evidence type="ECO:0000256" key="2">
    <source>
        <dbReference type="SAM" id="Coils"/>
    </source>
</evidence>
<proteinExistence type="predicted"/>
<dbReference type="SMART" id="SM00388">
    <property type="entry name" value="HisKA"/>
    <property type="match status" value="1"/>
</dbReference>
<dbReference type="SMART" id="SM00387">
    <property type="entry name" value="HATPase_c"/>
    <property type="match status" value="1"/>
</dbReference>
<dbReference type="CDD" id="cd00075">
    <property type="entry name" value="HATPase"/>
    <property type="match status" value="1"/>
</dbReference>
<keyword evidence="1" id="KW-0597">Phosphoprotein</keyword>
<feature type="coiled-coil region" evidence="2">
    <location>
        <begin position="23"/>
        <end position="64"/>
    </location>
</feature>